<comment type="caution">
    <text evidence="5">The sequence shown here is derived from an EMBL/GenBank/DDBJ whole genome shotgun (WGS) entry which is preliminary data.</text>
</comment>
<dbReference type="PROSITE" id="PS00675">
    <property type="entry name" value="SIGMA54_INTERACT_1"/>
    <property type="match status" value="1"/>
</dbReference>
<feature type="repeat" description="WD" evidence="3">
    <location>
        <begin position="1462"/>
        <end position="1503"/>
    </location>
</feature>
<feature type="repeat" description="WD" evidence="3">
    <location>
        <begin position="1252"/>
        <end position="1293"/>
    </location>
</feature>
<dbReference type="EMBL" id="JAAAID010000236">
    <property type="protein sequence ID" value="KAG0020164.1"/>
    <property type="molecule type" value="Genomic_DNA"/>
</dbReference>
<dbReference type="Gene3D" id="3.40.50.300">
    <property type="entry name" value="P-loop containing nucleotide triphosphate hydrolases"/>
    <property type="match status" value="1"/>
</dbReference>
<evidence type="ECO:0000256" key="1">
    <source>
        <dbReference type="ARBA" id="ARBA00022574"/>
    </source>
</evidence>
<dbReference type="GO" id="GO:0000398">
    <property type="term" value="P:mRNA splicing, via spliceosome"/>
    <property type="evidence" value="ECO:0007669"/>
    <property type="project" value="TreeGrafter"/>
</dbReference>
<dbReference type="SMART" id="SM00320">
    <property type="entry name" value="WD40"/>
    <property type="match status" value="16"/>
</dbReference>
<feature type="repeat" description="WD" evidence="3">
    <location>
        <begin position="1588"/>
        <end position="1630"/>
    </location>
</feature>
<feature type="repeat" description="WD" evidence="3">
    <location>
        <begin position="1420"/>
        <end position="1461"/>
    </location>
</feature>
<feature type="repeat" description="WD" evidence="3">
    <location>
        <begin position="1673"/>
        <end position="1714"/>
    </location>
</feature>
<feature type="repeat" description="WD" evidence="3">
    <location>
        <begin position="1504"/>
        <end position="1545"/>
    </location>
</feature>
<dbReference type="Proteomes" id="UP000703661">
    <property type="component" value="Unassembled WGS sequence"/>
</dbReference>
<evidence type="ECO:0000256" key="2">
    <source>
        <dbReference type="ARBA" id="ARBA00022737"/>
    </source>
</evidence>
<feature type="repeat" description="WD" evidence="3">
    <location>
        <begin position="1378"/>
        <end position="1419"/>
    </location>
</feature>
<keyword evidence="1 3" id="KW-0853">WD repeat</keyword>
<dbReference type="InterPro" id="IPR016024">
    <property type="entry name" value="ARM-type_fold"/>
</dbReference>
<dbReference type="InterPro" id="IPR019775">
    <property type="entry name" value="WD40_repeat_CS"/>
</dbReference>
<evidence type="ECO:0000259" key="4">
    <source>
        <dbReference type="Pfam" id="PF23948"/>
    </source>
</evidence>
<dbReference type="Pfam" id="PF25173">
    <property type="entry name" value="Beta-prop_WDR3_1st"/>
    <property type="match status" value="2"/>
</dbReference>
<keyword evidence="2" id="KW-0677">Repeat</keyword>
<feature type="repeat" description="WD" evidence="3">
    <location>
        <begin position="1294"/>
        <end position="1335"/>
    </location>
</feature>
<dbReference type="Pfam" id="PF23948">
    <property type="entry name" value="ARM_5"/>
    <property type="match status" value="1"/>
</dbReference>
<dbReference type="SUPFAM" id="SSF141571">
    <property type="entry name" value="Pentapeptide repeat-like"/>
    <property type="match status" value="1"/>
</dbReference>
<feature type="repeat" description="WD" evidence="3">
    <location>
        <begin position="1336"/>
        <end position="1377"/>
    </location>
</feature>
<reference evidence="5" key="1">
    <citation type="journal article" date="2020" name="Fungal Divers.">
        <title>Resolving the Mortierellaceae phylogeny through synthesis of multi-gene phylogenetics and phylogenomics.</title>
        <authorList>
            <person name="Vandepol N."/>
            <person name="Liber J."/>
            <person name="Desiro A."/>
            <person name="Na H."/>
            <person name="Kennedy M."/>
            <person name="Barry K."/>
            <person name="Grigoriev I.V."/>
            <person name="Miller A.N."/>
            <person name="O'Donnell K."/>
            <person name="Stajich J.E."/>
            <person name="Bonito G."/>
        </authorList>
    </citation>
    <scope>NUCLEOTIDE SEQUENCE</scope>
    <source>
        <strain evidence="5">NRRL 2769</strain>
    </source>
</reference>
<protein>
    <recommendedName>
        <fullName evidence="4">Arm-like repeat domain-containing protein</fullName>
    </recommendedName>
</protein>
<dbReference type="InterPro" id="IPR001646">
    <property type="entry name" value="5peptide_repeat"/>
</dbReference>
<dbReference type="PROSITE" id="PS50294">
    <property type="entry name" value="WD_REPEATS_REGION"/>
    <property type="match status" value="13"/>
</dbReference>
<dbReference type="SUPFAM" id="SSF48371">
    <property type="entry name" value="ARM repeat"/>
    <property type="match status" value="1"/>
</dbReference>
<dbReference type="Gene3D" id="2.130.10.10">
    <property type="entry name" value="YVTN repeat-like/Quinoprotein amine dehydrogenase"/>
    <property type="match status" value="6"/>
</dbReference>
<dbReference type="PANTHER" id="PTHR19846:SF0">
    <property type="entry name" value="PRE-MRNA PROCESSING FACTOR 4"/>
    <property type="match status" value="1"/>
</dbReference>
<dbReference type="PROSITE" id="PS50231">
    <property type="entry name" value="RICIN_B_LECTIN"/>
    <property type="match status" value="1"/>
</dbReference>
<dbReference type="InterPro" id="IPR025662">
    <property type="entry name" value="Sigma_54_int_dom_ATP-bd_1"/>
</dbReference>
<proteinExistence type="predicted"/>
<evidence type="ECO:0000313" key="5">
    <source>
        <dbReference type="EMBL" id="KAG0020164.1"/>
    </source>
</evidence>
<name>A0A9P6N012_9FUNG</name>
<dbReference type="PRINTS" id="PR00320">
    <property type="entry name" value="GPROTEINBRPT"/>
</dbReference>
<evidence type="ECO:0000256" key="3">
    <source>
        <dbReference type="PROSITE-ProRule" id="PRU00221"/>
    </source>
</evidence>
<dbReference type="InterPro" id="IPR056251">
    <property type="entry name" value="Arm_rpt_dom"/>
</dbReference>
<dbReference type="SUPFAM" id="SSF50998">
    <property type="entry name" value="Quinoprotein alcohol dehydrogenase-like"/>
    <property type="match status" value="1"/>
</dbReference>
<feature type="repeat" description="WD" evidence="3">
    <location>
        <begin position="1546"/>
        <end position="1587"/>
    </location>
</feature>
<dbReference type="Gene3D" id="2.160.20.80">
    <property type="entry name" value="E3 ubiquitin-protein ligase SopA"/>
    <property type="match status" value="1"/>
</dbReference>
<feature type="repeat" description="WD" evidence="3">
    <location>
        <begin position="1631"/>
        <end position="1672"/>
    </location>
</feature>
<dbReference type="SUPFAM" id="SSF50978">
    <property type="entry name" value="WD40 repeat-like"/>
    <property type="match status" value="2"/>
</dbReference>
<dbReference type="InterPro" id="IPR036322">
    <property type="entry name" value="WD40_repeat_dom_sf"/>
</dbReference>
<feature type="domain" description="Arm-like repeat" evidence="4">
    <location>
        <begin position="201"/>
        <end position="555"/>
    </location>
</feature>
<dbReference type="InterPro" id="IPR001680">
    <property type="entry name" value="WD40_rpt"/>
</dbReference>
<evidence type="ECO:0000313" key="6">
    <source>
        <dbReference type="Proteomes" id="UP000703661"/>
    </source>
</evidence>
<dbReference type="InterPro" id="IPR015943">
    <property type="entry name" value="WD40/YVTN_repeat-like_dom_sf"/>
</dbReference>
<dbReference type="Pfam" id="PF00805">
    <property type="entry name" value="Pentapeptide"/>
    <property type="match status" value="1"/>
</dbReference>
<feature type="repeat" description="WD" evidence="3">
    <location>
        <begin position="1715"/>
        <end position="1756"/>
    </location>
</feature>
<sequence>MVFGIFSSPPQGHISIGDEIEKAKASLEKASKEEDFDKASKLCKDAKKIIKSVEKTAISKETPRTIGINKNHDHPCHEGIADAYHRLGVQLDVLGKHKKARESYVKAEEWGYVATKDPTDVTSSATPKNPMLRVPKMVKDISRVQLKVFKEAITPPVSKYDLPEFGGQITSTPQLAYCLTLMRQPLELLDEVEIKWVKTMVKDEQDRLQAMATDLIRAFVRDELKKSDVVAEVVCLSPVLGQDDFRKLLLALVDGIDQSVLLQVHLLDGLSQLLRNSKPGCIDADDLVKILETLSERLKETHGQSVQNTYRLALAVFRVLDSMVDSQVERLKREQLHEPLSDYMKELQENSDPFLVYQAAYAYQAIQYIPDDESILQAMLRRTGKVIQGISGLVSAMNALDIMGFIEGLHDIQDGLQNLHKGLEDAGKVVEYIQGSYQNASEVLEGGEKFLECLKEGLSFSRKSSWYPALRGLDSLLQEARIGDFEKLICKAPCRKEPAFQWGVCQRLGELASSKLWDINTRQCALMFLEKLYNKKWNQENVKLWILYILHYLGSSSEGIIGKVARDLRKLLDPDDKLVKTSQFKTWSRESICPYSSMTAVALQTSPLLDCVLNKPDVDSTLNQLKRERLRDRGNDVYIPLRAKASLQGIEEFDLTSKVQEFLDSEGKVFLLLGDSGAGKSTFNRALEISLWEKYEKDGRIPLFIHLPAIENPEQDLIAKRLRMFNFTAKQIQELKANRKVIIICDGYDESQTTQNFYKSNNLNKPGGWRAQMIISCRTDYVGINYKDHFQPTDRNTGGDSELFQESVIVPFSSAQIQHYINKYVTSKKPLWGSETYKEAINQIPNLKDMVKTPFLLKLALEVLPEIDSIRKGYSEVRITRIELYDRFVMQWLERSRIRFTDMKLQGHDGKAFKWLLENGFQEQGISYLKELAVEIYNEQDGSPVISYLDKRDLKSWKGRFFNKKVKRNLLQDAVPLNRKVDEYRFIHKSILEYGLTIAIIGPKADEMITGSGLPPSLHETSNPALRKHTTMSDAKTPSDMELDLLNSPLGKMDLVREPPIILFLVERVQQQPVFMHQLKSIIQRSKTDLRARTAATNAITILVRAGVQFNGADLRGIRIPGADLSYGVFDSARFDGADLRLVKLRNTWLRHANLSGAKMKDVRFCELPSLQEKAEITCSAYSPDGKWYAVGLLDGNVSLYGTSVWYKRSFSRHTSQVSSIAFSGSNSLLASGSCDGTVRVWDLNKGQNLYTLNSNSSVTNVVYSPRGDAIACASDDNVGRIWKFNTKEEVTVLRGHSKTITSLAYSPKGDKIAIGSRNRTVMLWDASNDQCLHNLQGHIEDVLSVAYSPKGDQIASGSMDMMVILWDVKTGARIRTLSGHTGFINNVIYSPNGNQIASASLDTTIRLWDAESGDRLHTLIGHTEMVTSLAYSPKGDQIASGSRDKSVRLWNVESGSCLHTLRGHSGSIKSVSYSPKSHQIVSGSDDATVRLWSAENGNIVRQLQGHTQGVNSAMYSSRGDRIVSGGSDCTVRLWHVETGNNVYTFHGHSERVDSVAYSPQGIQVASGSRDNTVRLWDMMTGNCAHILQEHSGWITSVVYSPMKRDQIATGSHDKTVRLWDTKTGKNTHTLNGHQRQITSIAYSPGGDKIVSGSQDKTARLWDSRTGIIIHILMGHREWINSIACSPKGEGIASGSKNWTIRVWDVETGKTVHTLEGHSREVTGVIYLQNGEQIASASKDKTIRLWDVETGSCIHTLVGHKQDIASIAYSPDGELIASGSDDGTVRLWSTETGGCLDVISGFNGPVRGIAWEYSCNGQYMATVSEDKSVRRWELIKEGNQYRFRLLWSSSHEVLTLSDADFTDVQGLIGSNWTFLGQRGVLINSFKSHENIDSLAWGQVYMHYRK</sequence>
<dbReference type="PROSITE" id="PS00678">
    <property type="entry name" value="WD_REPEATS_1"/>
    <property type="match status" value="10"/>
</dbReference>
<feature type="repeat" description="WD" evidence="3">
    <location>
        <begin position="1757"/>
        <end position="1798"/>
    </location>
</feature>
<dbReference type="InterPro" id="IPR020472">
    <property type="entry name" value="WD40_PAC1"/>
</dbReference>
<dbReference type="CDD" id="cd00200">
    <property type="entry name" value="WD40"/>
    <property type="match status" value="2"/>
</dbReference>
<dbReference type="GO" id="GO:0030621">
    <property type="term" value="F:U4 snRNA binding"/>
    <property type="evidence" value="ECO:0007669"/>
    <property type="project" value="TreeGrafter"/>
</dbReference>
<dbReference type="InterPro" id="IPR011047">
    <property type="entry name" value="Quinoprotein_ADH-like_sf"/>
</dbReference>
<feature type="repeat" description="WD" evidence="3">
    <location>
        <begin position="1211"/>
        <end position="1252"/>
    </location>
</feature>
<organism evidence="5 6">
    <name type="scientific">Entomortierella chlamydospora</name>
    <dbReference type="NCBI Taxonomy" id="101097"/>
    <lineage>
        <taxon>Eukaryota</taxon>
        <taxon>Fungi</taxon>
        <taxon>Fungi incertae sedis</taxon>
        <taxon>Mucoromycota</taxon>
        <taxon>Mortierellomycotina</taxon>
        <taxon>Mortierellomycetes</taxon>
        <taxon>Mortierellales</taxon>
        <taxon>Mortierellaceae</taxon>
        <taxon>Entomortierella</taxon>
    </lineage>
</organism>
<accession>A0A9P6N012</accession>
<keyword evidence="6" id="KW-1185">Reference proteome</keyword>
<dbReference type="PROSITE" id="PS50082">
    <property type="entry name" value="WD_REPEATS_2"/>
    <property type="match status" value="14"/>
</dbReference>
<gene>
    <name evidence="5" type="ORF">BGZ80_004669</name>
</gene>
<dbReference type="Pfam" id="PF00400">
    <property type="entry name" value="WD40"/>
    <property type="match status" value="6"/>
</dbReference>
<dbReference type="InterPro" id="IPR027417">
    <property type="entry name" value="P-loop_NTPase"/>
</dbReference>
<dbReference type="GO" id="GO:0017070">
    <property type="term" value="F:U6 snRNA binding"/>
    <property type="evidence" value="ECO:0007669"/>
    <property type="project" value="TreeGrafter"/>
</dbReference>
<dbReference type="GO" id="GO:0046540">
    <property type="term" value="C:U4/U6 x U5 tri-snRNP complex"/>
    <property type="evidence" value="ECO:0007669"/>
    <property type="project" value="TreeGrafter"/>
</dbReference>
<dbReference type="PANTHER" id="PTHR19846">
    <property type="entry name" value="WD40 REPEAT PROTEIN"/>
    <property type="match status" value="1"/>
</dbReference>